<accession>A0A6C0ALQ7</accession>
<name>A0A6C0ALQ7_9ZZZZ</name>
<evidence type="ECO:0000313" key="2">
    <source>
        <dbReference type="EMBL" id="QHS80380.1"/>
    </source>
</evidence>
<dbReference type="EMBL" id="MN740678">
    <property type="protein sequence ID" value="QHS80380.1"/>
    <property type="molecule type" value="Genomic_DNA"/>
</dbReference>
<organism evidence="2">
    <name type="scientific">viral metagenome</name>
    <dbReference type="NCBI Taxonomy" id="1070528"/>
    <lineage>
        <taxon>unclassified sequences</taxon>
        <taxon>metagenomes</taxon>
        <taxon>organismal metagenomes</taxon>
    </lineage>
</organism>
<feature type="region of interest" description="Disordered" evidence="1">
    <location>
        <begin position="297"/>
        <end position="337"/>
    </location>
</feature>
<reference evidence="2" key="1">
    <citation type="journal article" date="2020" name="Nature">
        <title>Giant virus diversity and host interactions through global metagenomics.</title>
        <authorList>
            <person name="Schulz F."/>
            <person name="Roux S."/>
            <person name="Paez-Espino D."/>
            <person name="Jungbluth S."/>
            <person name="Walsh D.A."/>
            <person name="Denef V.J."/>
            <person name="McMahon K.D."/>
            <person name="Konstantinidis K.T."/>
            <person name="Eloe-Fadrosh E.A."/>
            <person name="Kyrpides N.C."/>
            <person name="Woyke T."/>
        </authorList>
    </citation>
    <scope>NUCLEOTIDE SEQUENCE</scope>
    <source>
        <strain evidence="2">GVMAG-S-1039698-54</strain>
    </source>
</reference>
<sequence>MEVAIPVLALGVMYIMSNKENIPQPNQENYENINNNHLPNIKQQHPTNYPKETNTDLQNNVCRYPSETAVSDKYFQKERYEKSVEDKSIPENTKQFTSLTGNKITKQDLKHNNMVPFFGSKVTQRTGGLNGNESVLDSYSGSGTQFQAKREQAPLFKPEKQMNWAHGTPNHSEFIQNRMKMNVSGIQTNNKPWEEIKVGPGLGKRNGVNGSGGFNSGMEARELYQPKTVDDLRVESNPKNSYGGVVLGAKSDVQHRGIMGKLEKNRPDTFSIHGPERWFTTTGAHKENRDREEYILREENRTDTTREYYGSSGDNQQSNYVQRNYKKPNKTSRENTQMGNASLTNKWTGDANNYGKDGYSVLPNNRTTNKDDTFLGAVSAGVNAVITPILDSLRPSRKENLIGNMNPAGYVAGPGQSRTFNPSDRPKTTIKEQTIDNQYIPMGGANRSDGYINAPKPNVHNQRDSTNYEWYAAGSSGTSNVRLYGAEYNARLNPNKEVLSKIDRINVGNSNLFNNEMNVNIKNNGAINQGFMGVDMPKSAMGGSNYGELSNRNLRERNPMEQRNQGELLSAFNNNPYTQSLQSYA</sequence>
<evidence type="ECO:0000256" key="1">
    <source>
        <dbReference type="SAM" id="MobiDB-lite"/>
    </source>
</evidence>
<feature type="compositionally biased region" description="Basic and acidic residues" evidence="1">
    <location>
        <begin position="297"/>
        <end position="306"/>
    </location>
</feature>
<dbReference type="AlphaFoldDB" id="A0A6C0ALQ7"/>
<protein>
    <submittedName>
        <fullName evidence="2">Uncharacterized protein</fullName>
    </submittedName>
</protein>
<proteinExistence type="predicted"/>
<feature type="compositionally biased region" description="Polar residues" evidence="1">
    <location>
        <begin position="312"/>
        <end position="322"/>
    </location>
</feature>